<dbReference type="GO" id="GO:0010468">
    <property type="term" value="P:regulation of gene expression"/>
    <property type="evidence" value="ECO:0007669"/>
    <property type="project" value="UniProtKB-ARBA"/>
</dbReference>
<keyword evidence="8" id="KW-1185">Reference proteome</keyword>
<dbReference type="NCBIfam" id="TIGR01557">
    <property type="entry name" value="myb_SHAQKYF"/>
    <property type="match status" value="1"/>
</dbReference>
<dbReference type="InterPro" id="IPR009057">
    <property type="entry name" value="Homeodomain-like_sf"/>
</dbReference>
<dbReference type="KEGG" id="dzi:111277998"/>
<sequence>MGRQSTARKCSICRRQGHYSTTCPLKPAKDNRCMLFGSNLLQRKQGKPWTEEEHRAFLKGLEVYGQSKWKHISENLVKTRTPSQIASHAQKYNLWLKAIANDPEKQSKYSIFQIQSQTPISQVSSFTASGGASETTPPVSAPNNWQNFSETNYMVPMSNPTFAHKMYFERQYQYLPFSLRQHIYF</sequence>
<dbReference type="SMART" id="SM00717">
    <property type="entry name" value="SANT"/>
    <property type="match status" value="1"/>
</dbReference>
<comment type="subcellular location">
    <subcellularLocation>
        <location evidence="1">Nucleus</location>
    </subcellularLocation>
</comment>
<feature type="domain" description="Myb-like" evidence="5">
    <location>
        <begin position="48"/>
        <end position="93"/>
    </location>
</feature>
<dbReference type="PANTHER" id="PTHR44042">
    <property type="entry name" value="DUPLICATED HOMEODOMAIN-LIKE SUPERFAMILY PROTEIN-RELATED"/>
    <property type="match status" value="1"/>
</dbReference>
<dbReference type="InterPro" id="IPR017930">
    <property type="entry name" value="Myb_dom"/>
</dbReference>
<organism evidence="8 9">
    <name type="scientific">Durio zibethinus</name>
    <name type="common">Durian</name>
    <dbReference type="NCBI Taxonomy" id="66656"/>
    <lineage>
        <taxon>Eukaryota</taxon>
        <taxon>Viridiplantae</taxon>
        <taxon>Streptophyta</taxon>
        <taxon>Embryophyta</taxon>
        <taxon>Tracheophyta</taxon>
        <taxon>Spermatophyta</taxon>
        <taxon>Magnoliopsida</taxon>
        <taxon>eudicotyledons</taxon>
        <taxon>Gunneridae</taxon>
        <taxon>Pentapetalae</taxon>
        <taxon>rosids</taxon>
        <taxon>malvids</taxon>
        <taxon>Malvales</taxon>
        <taxon>Malvaceae</taxon>
        <taxon>Helicteroideae</taxon>
        <taxon>Durio</taxon>
    </lineage>
</organism>
<evidence type="ECO:0000256" key="3">
    <source>
        <dbReference type="ARBA" id="ARBA00023163"/>
    </source>
</evidence>
<dbReference type="GO" id="GO:0003677">
    <property type="term" value="F:DNA binding"/>
    <property type="evidence" value="ECO:0007669"/>
    <property type="project" value="InterPro"/>
</dbReference>
<keyword evidence="3" id="KW-0804">Transcription</keyword>
<evidence type="ECO:0000256" key="4">
    <source>
        <dbReference type="ARBA" id="ARBA00023242"/>
    </source>
</evidence>
<dbReference type="Gene3D" id="1.10.10.60">
    <property type="entry name" value="Homeodomain-like"/>
    <property type="match status" value="1"/>
</dbReference>
<evidence type="ECO:0000313" key="8">
    <source>
        <dbReference type="Proteomes" id="UP000515121"/>
    </source>
</evidence>
<proteinExistence type="predicted"/>
<evidence type="ECO:0000256" key="1">
    <source>
        <dbReference type="ARBA" id="ARBA00004123"/>
    </source>
</evidence>
<dbReference type="AlphaFoldDB" id="A0A6P5WWE0"/>
<feature type="domain" description="SANT" evidence="6">
    <location>
        <begin position="44"/>
        <end position="100"/>
    </location>
</feature>
<dbReference type="SUPFAM" id="SSF46689">
    <property type="entry name" value="Homeodomain-like"/>
    <property type="match status" value="1"/>
</dbReference>
<dbReference type="OrthoDB" id="118550at2759"/>
<dbReference type="InterPro" id="IPR001005">
    <property type="entry name" value="SANT/Myb"/>
</dbReference>
<dbReference type="GeneID" id="111277998"/>
<dbReference type="PROSITE" id="PS51293">
    <property type="entry name" value="SANT"/>
    <property type="match status" value="1"/>
</dbReference>
<name>A0A6P5WWE0_DURZI</name>
<dbReference type="PROSITE" id="PS51294">
    <property type="entry name" value="HTH_MYB"/>
    <property type="match status" value="1"/>
</dbReference>
<dbReference type="CDD" id="cd00167">
    <property type="entry name" value="SANT"/>
    <property type="match status" value="1"/>
</dbReference>
<evidence type="ECO:0000256" key="2">
    <source>
        <dbReference type="ARBA" id="ARBA00023015"/>
    </source>
</evidence>
<dbReference type="RefSeq" id="XP_022720173.1">
    <property type="nucleotide sequence ID" value="XM_022864438.1"/>
</dbReference>
<dbReference type="InterPro" id="IPR006447">
    <property type="entry name" value="Myb_dom_plants"/>
</dbReference>
<dbReference type="PANTHER" id="PTHR44042:SF15">
    <property type="entry name" value="DUPLICATED HOMEODOMAIN-LIKE SUPERFAMILY PROTEIN"/>
    <property type="match status" value="1"/>
</dbReference>
<evidence type="ECO:0000259" key="5">
    <source>
        <dbReference type="PROSITE" id="PS50090"/>
    </source>
</evidence>
<keyword evidence="4" id="KW-0539">Nucleus</keyword>
<gene>
    <name evidence="9" type="primary">LOC111277998</name>
</gene>
<dbReference type="InterPro" id="IPR017884">
    <property type="entry name" value="SANT_dom"/>
</dbReference>
<dbReference type="Pfam" id="PF00249">
    <property type="entry name" value="Myb_DNA-binding"/>
    <property type="match status" value="1"/>
</dbReference>
<reference evidence="9" key="1">
    <citation type="submission" date="2025-08" db="UniProtKB">
        <authorList>
            <consortium name="RefSeq"/>
        </authorList>
    </citation>
    <scope>IDENTIFICATION</scope>
    <source>
        <tissue evidence="9">Fruit stalk</tissue>
    </source>
</reference>
<evidence type="ECO:0000313" key="9">
    <source>
        <dbReference type="RefSeq" id="XP_022720173.1"/>
    </source>
</evidence>
<dbReference type="GO" id="GO:0005634">
    <property type="term" value="C:nucleus"/>
    <property type="evidence" value="ECO:0007669"/>
    <property type="project" value="UniProtKB-SubCell"/>
</dbReference>
<evidence type="ECO:0000259" key="7">
    <source>
        <dbReference type="PROSITE" id="PS51294"/>
    </source>
</evidence>
<protein>
    <submittedName>
        <fullName evidence="9">Transcription factor SRM1-like</fullName>
    </submittedName>
</protein>
<accession>A0A6P5WWE0</accession>
<dbReference type="PROSITE" id="PS50090">
    <property type="entry name" value="MYB_LIKE"/>
    <property type="match status" value="1"/>
</dbReference>
<keyword evidence="2" id="KW-0805">Transcription regulation</keyword>
<feature type="domain" description="HTH myb-type" evidence="7">
    <location>
        <begin position="41"/>
        <end position="97"/>
    </location>
</feature>
<evidence type="ECO:0000259" key="6">
    <source>
        <dbReference type="PROSITE" id="PS51293"/>
    </source>
</evidence>
<dbReference type="Proteomes" id="UP000515121">
    <property type="component" value="Unplaced"/>
</dbReference>